<keyword evidence="5" id="KW-1185">Reference proteome</keyword>
<dbReference type="PANTHER" id="PTHR34351">
    <property type="entry name" value="SLR1927 PROTEIN-RELATED"/>
    <property type="match status" value="1"/>
</dbReference>
<sequence>MILLRSLTLRGRVFLCVGIATAVGALLVGERDLLRVGVFVVALPVISALTVARVPRNVTHTRALAPARVMAGGDSRVLIRLTNASPVLPTGTVLVADTLPYALGEPPRFNAGRLRPGQSRELTYRVRSHVRGRYPIGPVALHFRDPLGCVQLVRHVGASMALLVTPTIVALPGPVPRGDSADSGESRARSMSSSGEDDAVPREYRHGDDVRRVHWRSTARRGELMVRREEQPWREHSAVLLDLRESAHAGAGPDSSLEAAVSMAGSIAVHLLGRGQELRFLTNDTEITALRREDAVLDALAVARPSSSTGLHTGIAMLENAAATGRGLAIAVLGAVGEGEAEALAGLRGAREGRCVAVLCRGAAWPAPAARERARELLTGAGWRVLEPDTAQELPGAWRGLAARAG</sequence>
<keyword evidence="2" id="KW-1133">Transmembrane helix</keyword>
<dbReference type="InterPro" id="IPR002881">
    <property type="entry name" value="DUF58"/>
</dbReference>
<evidence type="ECO:0000313" key="4">
    <source>
        <dbReference type="EMBL" id="NYE48630.1"/>
    </source>
</evidence>
<feature type="region of interest" description="Disordered" evidence="1">
    <location>
        <begin position="173"/>
        <end position="205"/>
    </location>
</feature>
<evidence type="ECO:0000259" key="3">
    <source>
        <dbReference type="Pfam" id="PF01882"/>
    </source>
</evidence>
<protein>
    <submittedName>
        <fullName evidence="4">Uncharacterized protein (DUF58 family)</fullName>
    </submittedName>
</protein>
<proteinExistence type="predicted"/>
<dbReference type="PANTHER" id="PTHR34351:SF1">
    <property type="entry name" value="SLR1927 PROTEIN"/>
    <property type="match status" value="1"/>
</dbReference>
<evidence type="ECO:0000313" key="5">
    <source>
        <dbReference type="Proteomes" id="UP000589036"/>
    </source>
</evidence>
<comment type="caution">
    <text evidence="4">The sequence shown here is derived from an EMBL/GenBank/DDBJ whole genome shotgun (WGS) entry which is preliminary data.</text>
</comment>
<dbReference type="AlphaFoldDB" id="A0A852U3U8"/>
<reference evidence="4 5" key="1">
    <citation type="submission" date="2020-07" db="EMBL/GenBank/DDBJ databases">
        <title>Sequencing the genomes of 1000 actinobacteria strains.</title>
        <authorList>
            <person name="Klenk H.-P."/>
        </authorList>
    </citation>
    <scope>NUCLEOTIDE SEQUENCE [LARGE SCALE GENOMIC DNA]</scope>
    <source>
        <strain evidence="4 5">CXB654</strain>
    </source>
</reference>
<feature type="transmembrane region" description="Helical" evidence="2">
    <location>
        <begin position="34"/>
        <end position="52"/>
    </location>
</feature>
<dbReference type="Pfam" id="PF01882">
    <property type="entry name" value="DUF58"/>
    <property type="match status" value="1"/>
</dbReference>
<dbReference type="EMBL" id="JACCCC010000001">
    <property type="protein sequence ID" value="NYE48630.1"/>
    <property type="molecule type" value="Genomic_DNA"/>
</dbReference>
<dbReference type="Proteomes" id="UP000589036">
    <property type="component" value="Unassembled WGS sequence"/>
</dbReference>
<keyword evidence="2" id="KW-0472">Membrane</keyword>
<dbReference type="RefSeq" id="WP_179644387.1">
    <property type="nucleotide sequence ID" value="NZ_BAAAYY010000010.1"/>
</dbReference>
<accession>A0A852U3U8</accession>
<evidence type="ECO:0000256" key="2">
    <source>
        <dbReference type="SAM" id="Phobius"/>
    </source>
</evidence>
<feature type="transmembrane region" description="Helical" evidence="2">
    <location>
        <begin position="12"/>
        <end position="28"/>
    </location>
</feature>
<gene>
    <name evidence="4" type="ORF">HDA32_003750</name>
</gene>
<organism evidence="4 5">
    <name type="scientific">Spinactinospora alkalitolerans</name>
    <dbReference type="NCBI Taxonomy" id="687207"/>
    <lineage>
        <taxon>Bacteria</taxon>
        <taxon>Bacillati</taxon>
        <taxon>Actinomycetota</taxon>
        <taxon>Actinomycetes</taxon>
        <taxon>Streptosporangiales</taxon>
        <taxon>Nocardiopsidaceae</taxon>
        <taxon>Spinactinospora</taxon>
    </lineage>
</organism>
<evidence type="ECO:0000256" key="1">
    <source>
        <dbReference type="SAM" id="MobiDB-lite"/>
    </source>
</evidence>
<name>A0A852U3U8_9ACTN</name>
<feature type="domain" description="DUF58" evidence="3">
    <location>
        <begin position="202"/>
        <end position="319"/>
    </location>
</feature>
<keyword evidence="2" id="KW-0812">Transmembrane</keyword>